<dbReference type="EMBL" id="OZ021738">
    <property type="protein sequence ID" value="CAK9320538.1"/>
    <property type="molecule type" value="Genomic_DNA"/>
</dbReference>
<keyword evidence="3" id="KW-1185">Reference proteome</keyword>
<organism evidence="2 3">
    <name type="scientific">Citrullus colocynthis</name>
    <name type="common">colocynth</name>
    <dbReference type="NCBI Taxonomy" id="252529"/>
    <lineage>
        <taxon>Eukaryota</taxon>
        <taxon>Viridiplantae</taxon>
        <taxon>Streptophyta</taxon>
        <taxon>Embryophyta</taxon>
        <taxon>Tracheophyta</taxon>
        <taxon>Spermatophyta</taxon>
        <taxon>Magnoliopsida</taxon>
        <taxon>eudicotyledons</taxon>
        <taxon>Gunneridae</taxon>
        <taxon>Pentapetalae</taxon>
        <taxon>rosids</taxon>
        <taxon>fabids</taxon>
        <taxon>Cucurbitales</taxon>
        <taxon>Cucurbitaceae</taxon>
        <taxon>Benincaseae</taxon>
        <taxon>Citrullus</taxon>
    </lineage>
</organism>
<name>A0ABP0YJ84_9ROSI</name>
<reference evidence="2 3" key="1">
    <citation type="submission" date="2024-03" db="EMBL/GenBank/DDBJ databases">
        <authorList>
            <person name="Gkanogiannis A."/>
            <person name="Becerra Lopez-Lavalle L."/>
        </authorList>
    </citation>
    <scope>NUCLEOTIDE SEQUENCE [LARGE SCALE GENOMIC DNA]</scope>
</reference>
<feature type="region of interest" description="Disordered" evidence="1">
    <location>
        <begin position="23"/>
        <end position="54"/>
    </location>
</feature>
<protein>
    <submittedName>
        <fullName evidence="2">Uncharacterized protein</fullName>
    </submittedName>
</protein>
<feature type="compositionally biased region" description="Low complexity" evidence="1">
    <location>
        <begin position="23"/>
        <end position="33"/>
    </location>
</feature>
<proteinExistence type="predicted"/>
<feature type="compositionally biased region" description="Basic and acidic residues" evidence="1">
    <location>
        <begin position="39"/>
        <end position="54"/>
    </location>
</feature>
<evidence type="ECO:0000256" key="1">
    <source>
        <dbReference type="SAM" id="MobiDB-lite"/>
    </source>
</evidence>
<accession>A0ABP0YJ84</accession>
<evidence type="ECO:0000313" key="2">
    <source>
        <dbReference type="EMBL" id="CAK9320538.1"/>
    </source>
</evidence>
<sequence length="133" mass="15429">MIPFLDLSIRIAQKGHCISFVSTPKKTSTVSPTNLPPHFPDRSRSASKSDYEDKNPAWQSIKEWLDKKPKLLWSTWHLEAMPSLVNRNRQKSLLDWKNGSVLKTRQGPFDPNPIELPQEFEPGWGFVWTTWAR</sequence>
<dbReference type="Proteomes" id="UP001642487">
    <property type="component" value="Chromosome 4"/>
</dbReference>
<gene>
    <name evidence="2" type="ORF">CITCOLO1_LOCUS12587</name>
</gene>
<evidence type="ECO:0000313" key="3">
    <source>
        <dbReference type="Proteomes" id="UP001642487"/>
    </source>
</evidence>